<dbReference type="STRING" id="1246995.AFR_18165"/>
<evidence type="ECO:0000313" key="3">
    <source>
        <dbReference type="Proteomes" id="UP000017746"/>
    </source>
</evidence>
<name>U5W1V8_9ACTN</name>
<evidence type="ECO:0008006" key="4">
    <source>
        <dbReference type="Google" id="ProtNLM"/>
    </source>
</evidence>
<dbReference type="OrthoDB" id="601499at2"/>
<gene>
    <name evidence="2" type="ORF">AFR_18165</name>
</gene>
<organism evidence="2 3">
    <name type="scientific">Actinoplanes friuliensis DSM 7358</name>
    <dbReference type="NCBI Taxonomy" id="1246995"/>
    <lineage>
        <taxon>Bacteria</taxon>
        <taxon>Bacillati</taxon>
        <taxon>Actinomycetota</taxon>
        <taxon>Actinomycetes</taxon>
        <taxon>Micromonosporales</taxon>
        <taxon>Micromonosporaceae</taxon>
        <taxon>Actinoplanes</taxon>
    </lineage>
</organism>
<evidence type="ECO:0000256" key="1">
    <source>
        <dbReference type="SAM" id="MobiDB-lite"/>
    </source>
</evidence>
<dbReference type="PATRIC" id="fig|1246995.3.peg.3687"/>
<feature type="compositionally biased region" description="Low complexity" evidence="1">
    <location>
        <begin position="55"/>
        <end position="73"/>
    </location>
</feature>
<feature type="region of interest" description="Disordered" evidence="1">
    <location>
        <begin position="29"/>
        <end position="104"/>
    </location>
</feature>
<keyword evidence="3" id="KW-1185">Reference proteome</keyword>
<evidence type="ECO:0000313" key="2">
    <source>
        <dbReference type="EMBL" id="AGZ41911.1"/>
    </source>
</evidence>
<proteinExistence type="predicted"/>
<accession>U5W1V8</accession>
<protein>
    <recommendedName>
        <fullName evidence="4">Excalibur calcium-binding domain-containing protein</fullName>
    </recommendedName>
</protein>
<dbReference type="AlphaFoldDB" id="U5W1V8"/>
<feature type="compositionally biased region" description="Low complexity" evidence="1">
    <location>
        <begin position="29"/>
        <end position="46"/>
    </location>
</feature>
<sequence length="169" mass="17660">MTGKRRLAIIAGVLGVVAAGTWFVVAAGESETSPPAASAPRPTDSTWPLLDSPGATAPVTSSAAAPTTRSTRAVPPPKKAEPFVQSFAGQPGVRPQKPLPSPTSTHYVRPNVDGCDHNYGTITQCVPWTFPAGTKDKCAWLADHGFKKLAVAGKDRQKLDTDGNKIACD</sequence>
<dbReference type="Proteomes" id="UP000017746">
    <property type="component" value="Chromosome"/>
</dbReference>
<dbReference type="RefSeq" id="WP_023362284.1">
    <property type="nucleotide sequence ID" value="NC_022657.1"/>
</dbReference>
<dbReference type="KEGG" id="afs:AFR_18165"/>
<reference evidence="2 3" key="1">
    <citation type="journal article" date="2014" name="J. Biotechnol.">
        <title>Complete genome sequence of the actinobacterium Actinoplanes friuliensis HAG 010964, producer of the lipopeptide antibiotic friulimycin.</title>
        <authorList>
            <person name="Ruckert C."/>
            <person name="Szczepanowski R."/>
            <person name="Albersmeier A."/>
            <person name="Goesmann A."/>
            <person name="Fischer N."/>
            <person name="Steinkamper A."/>
            <person name="Puhler A."/>
            <person name="Biener R."/>
            <person name="Schwartz D."/>
            <person name="Kalinowski J."/>
        </authorList>
    </citation>
    <scope>NUCLEOTIDE SEQUENCE [LARGE SCALE GENOMIC DNA]</scope>
    <source>
        <strain evidence="2 3">DSM 7358</strain>
    </source>
</reference>
<dbReference type="HOGENOM" id="CLU_1575129_0_0_11"/>
<dbReference type="eggNOG" id="ENOG5033N66">
    <property type="taxonomic scope" value="Bacteria"/>
</dbReference>
<dbReference type="EMBL" id="CP006272">
    <property type="protein sequence ID" value="AGZ41911.1"/>
    <property type="molecule type" value="Genomic_DNA"/>
</dbReference>